<comment type="caution">
    <text evidence="10">The sequence shown here is derived from an EMBL/GenBank/DDBJ whole genome shotgun (WGS) entry which is preliminary data.</text>
</comment>
<keyword evidence="11" id="KW-1185">Reference proteome</keyword>
<dbReference type="SMART" id="SM00283">
    <property type="entry name" value="MA"/>
    <property type="match status" value="1"/>
</dbReference>
<name>A0A940NME2_9BACI</name>
<dbReference type="PROSITE" id="PS50111">
    <property type="entry name" value="CHEMOTAXIS_TRANSDUC_2"/>
    <property type="match status" value="1"/>
</dbReference>
<protein>
    <submittedName>
        <fullName evidence="10">Methyl-accepting chemotaxis protein</fullName>
    </submittedName>
</protein>
<dbReference type="SMART" id="SM00304">
    <property type="entry name" value="HAMP"/>
    <property type="match status" value="1"/>
</dbReference>
<dbReference type="InterPro" id="IPR004089">
    <property type="entry name" value="MCPsignal_dom"/>
</dbReference>
<keyword evidence="4 6" id="KW-0807">Transducer</keyword>
<dbReference type="RefSeq" id="WP_209407468.1">
    <property type="nucleotide sequence ID" value="NZ_JAGIYQ010000019.1"/>
</dbReference>
<dbReference type="Gene3D" id="6.10.340.10">
    <property type="match status" value="1"/>
</dbReference>
<comment type="similarity">
    <text evidence="5">Belongs to the methyl-accepting chemotaxis (MCP) protein family.</text>
</comment>
<feature type="domain" description="HAMP" evidence="9">
    <location>
        <begin position="217"/>
        <end position="269"/>
    </location>
</feature>
<keyword evidence="2" id="KW-1003">Cell membrane</keyword>
<gene>
    <name evidence="10" type="ORF">J5Y03_18460</name>
</gene>
<comment type="subcellular location">
    <subcellularLocation>
        <location evidence="1">Cell membrane</location>
    </subcellularLocation>
</comment>
<dbReference type="PANTHER" id="PTHR32089:SF112">
    <property type="entry name" value="LYSOZYME-LIKE PROTEIN-RELATED"/>
    <property type="match status" value="1"/>
</dbReference>
<keyword evidence="7" id="KW-1133">Transmembrane helix</keyword>
<reference evidence="10" key="1">
    <citation type="submission" date="2021-04" db="EMBL/GenBank/DDBJ databases">
        <title>Genome seq and assembly of Bacillus sp.</title>
        <authorList>
            <person name="Chhetri G."/>
        </authorList>
    </citation>
    <scope>NUCLEOTIDE SEQUENCE</scope>
    <source>
        <strain evidence="10">RG28</strain>
    </source>
</reference>
<dbReference type="Proteomes" id="UP000682134">
    <property type="component" value="Unassembled WGS sequence"/>
</dbReference>
<evidence type="ECO:0000256" key="7">
    <source>
        <dbReference type="SAM" id="Phobius"/>
    </source>
</evidence>
<dbReference type="GO" id="GO:0007165">
    <property type="term" value="P:signal transduction"/>
    <property type="evidence" value="ECO:0007669"/>
    <property type="project" value="UniProtKB-KW"/>
</dbReference>
<dbReference type="GO" id="GO:0005886">
    <property type="term" value="C:plasma membrane"/>
    <property type="evidence" value="ECO:0007669"/>
    <property type="project" value="UniProtKB-SubCell"/>
</dbReference>
<accession>A0A940NME2</accession>
<evidence type="ECO:0000256" key="5">
    <source>
        <dbReference type="ARBA" id="ARBA00029447"/>
    </source>
</evidence>
<dbReference type="AlphaFoldDB" id="A0A940NME2"/>
<dbReference type="Pfam" id="PF00672">
    <property type="entry name" value="HAMP"/>
    <property type="match status" value="1"/>
</dbReference>
<evidence type="ECO:0000256" key="1">
    <source>
        <dbReference type="ARBA" id="ARBA00004236"/>
    </source>
</evidence>
<evidence type="ECO:0000259" key="9">
    <source>
        <dbReference type="PROSITE" id="PS50885"/>
    </source>
</evidence>
<dbReference type="Pfam" id="PF00015">
    <property type="entry name" value="MCPsignal"/>
    <property type="match status" value="1"/>
</dbReference>
<evidence type="ECO:0000313" key="11">
    <source>
        <dbReference type="Proteomes" id="UP000682134"/>
    </source>
</evidence>
<dbReference type="CDD" id="cd06225">
    <property type="entry name" value="HAMP"/>
    <property type="match status" value="1"/>
</dbReference>
<dbReference type="PANTHER" id="PTHR32089">
    <property type="entry name" value="METHYL-ACCEPTING CHEMOTAXIS PROTEIN MCPB"/>
    <property type="match status" value="1"/>
</dbReference>
<evidence type="ECO:0000256" key="3">
    <source>
        <dbReference type="ARBA" id="ARBA00023136"/>
    </source>
</evidence>
<evidence type="ECO:0000256" key="2">
    <source>
        <dbReference type="ARBA" id="ARBA00022475"/>
    </source>
</evidence>
<feature type="transmembrane region" description="Helical" evidence="7">
    <location>
        <begin position="195"/>
        <end position="221"/>
    </location>
</feature>
<evidence type="ECO:0000256" key="6">
    <source>
        <dbReference type="PROSITE-ProRule" id="PRU00284"/>
    </source>
</evidence>
<feature type="domain" description="Methyl-accepting transducer" evidence="8">
    <location>
        <begin position="288"/>
        <end position="524"/>
    </location>
</feature>
<organism evidence="10 11">
    <name type="scientific">Gottfriedia endophytica</name>
    <dbReference type="NCBI Taxonomy" id="2820819"/>
    <lineage>
        <taxon>Bacteria</taxon>
        <taxon>Bacillati</taxon>
        <taxon>Bacillota</taxon>
        <taxon>Bacilli</taxon>
        <taxon>Bacillales</taxon>
        <taxon>Bacillaceae</taxon>
        <taxon>Gottfriedia</taxon>
    </lineage>
</organism>
<evidence type="ECO:0000256" key="4">
    <source>
        <dbReference type="ARBA" id="ARBA00023224"/>
    </source>
</evidence>
<dbReference type="Gene3D" id="1.10.287.950">
    <property type="entry name" value="Methyl-accepting chemotaxis protein"/>
    <property type="match status" value="1"/>
</dbReference>
<dbReference type="SUPFAM" id="SSF58104">
    <property type="entry name" value="Methyl-accepting chemotaxis protein (MCP) signaling domain"/>
    <property type="match status" value="1"/>
</dbReference>
<evidence type="ECO:0000313" key="10">
    <source>
        <dbReference type="EMBL" id="MBP0727135.1"/>
    </source>
</evidence>
<dbReference type="PROSITE" id="PS50885">
    <property type="entry name" value="HAMP"/>
    <property type="match status" value="1"/>
</dbReference>
<dbReference type="EMBL" id="JAGIYQ010000019">
    <property type="protein sequence ID" value="MBP0727135.1"/>
    <property type="molecule type" value="Genomic_DNA"/>
</dbReference>
<dbReference type="CDD" id="cd11386">
    <property type="entry name" value="MCP_signal"/>
    <property type="match status" value="1"/>
</dbReference>
<evidence type="ECO:0000259" key="8">
    <source>
        <dbReference type="PROSITE" id="PS50111"/>
    </source>
</evidence>
<dbReference type="InterPro" id="IPR003660">
    <property type="entry name" value="HAMP_dom"/>
</dbReference>
<proteinExistence type="inferred from homology"/>
<keyword evidence="7" id="KW-0812">Transmembrane</keyword>
<sequence>MRKSIKVKMVLLFATLVTILGSLIGFISYDMSKKLITDSVSKQAEKITYEASKLIDVDKYEQLLNANTETDYYYKLREDFNILKETNGLKYLYTMKREKTDKGNEYRYVVDGAPKDSKDASAMNQVEENANDFPLMRQAFDTGKKQLGEFSYTKEYGAVITTFIPIHSKTGQFLGIVGADFNVNSVYKKMQSDKITIIIITVAIILLSILVIYLFTAYLVAPLVKLKKHVELVDAGDLSLTFETERKDEIGILAQSFNTLVQDLRKVISHINESSLELADSTSGLLNKANQTKVASDKIALSMQHISDGSTTQHTSLKESVTIIEDMSAGVGQIAEASTNVSILSNKTLSESEQGNRKVSGAIEQMEAIANSVAHSASLIETLKSHSTEISNILNLIQEISAQTNLLSLNAGIEAARAGEEGKGFAIVATEIRKLSERSKLAAENIRSIVEKITHDTDQAVHSMNSVGEEVKEGISLVGETGVAFKTILKAVQDVTSQIAEVSATSEEMSAATQEITSSVNKTSQIAEETLIKTNDSVSSTVEQNELVDNMTLSIENLSEMANLLKEMTSKFKL</sequence>
<keyword evidence="3 7" id="KW-0472">Membrane</keyword>